<keyword evidence="2" id="KW-1185">Reference proteome</keyword>
<evidence type="ECO:0000313" key="2">
    <source>
        <dbReference type="Proteomes" id="UP000233837"/>
    </source>
</evidence>
<name>A0A2I0VE15_9ASPA</name>
<proteinExistence type="predicted"/>
<protein>
    <submittedName>
        <fullName evidence="1">Uncharacterized protein</fullName>
    </submittedName>
</protein>
<evidence type="ECO:0000313" key="1">
    <source>
        <dbReference type="EMBL" id="PKU61650.1"/>
    </source>
</evidence>
<sequence length="64" mass="6920">MTKSGMPEGDGVELGAESLNGVAVRSVQRVDSILIMSTEKDFVVPEILNDKAIGIKMRLNIDCQ</sequence>
<organism evidence="1 2">
    <name type="scientific">Dendrobium catenatum</name>
    <dbReference type="NCBI Taxonomy" id="906689"/>
    <lineage>
        <taxon>Eukaryota</taxon>
        <taxon>Viridiplantae</taxon>
        <taxon>Streptophyta</taxon>
        <taxon>Embryophyta</taxon>
        <taxon>Tracheophyta</taxon>
        <taxon>Spermatophyta</taxon>
        <taxon>Magnoliopsida</taxon>
        <taxon>Liliopsida</taxon>
        <taxon>Asparagales</taxon>
        <taxon>Orchidaceae</taxon>
        <taxon>Epidendroideae</taxon>
        <taxon>Malaxideae</taxon>
        <taxon>Dendrobiinae</taxon>
        <taxon>Dendrobium</taxon>
    </lineage>
</organism>
<dbReference type="Proteomes" id="UP000233837">
    <property type="component" value="Unassembled WGS sequence"/>
</dbReference>
<dbReference type="EMBL" id="KZ504628">
    <property type="protein sequence ID" value="PKU61650.1"/>
    <property type="molecule type" value="Genomic_DNA"/>
</dbReference>
<accession>A0A2I0VE15</accession>
<reference evidence="1 2" key="1">
    <citation type="journal article" date="2016" name="Sci. Rep.">
        <title>The Dendrobium catenatum Lindl. genome sequence provides insights into polysaccharide synthase, floral development and adaptive evolution.</title>
        <authorList>
            <person name="Zhang G.Q."/>
            <person name="Xu Q."/>
            <person name="Bian C."/>
            <person name="Tsai W.C."/>
            <person name="Yeh C.M."/>
            <person name="Liu K.W."/>
            <person name="Yoshida K."/>
            <person name="Zhang L.S."/>
            <person name="Chang S.B."/>
            <person name="Chen F."/>
            <person name="Shi Y."/>
            <person name="Su Y.Y."/>
            <person name="Zhang Y.Q."/>
            <person name="Chen L.J."/>
            <person name="Yin Y."/>
            <person name="Lin M."/>
            <person name="Huang H."/>
            <person name="Deng H."/>
            <person name="Wang Z.W."/>
            <person name="Zhu S.L."/>
            <person name="Zhao X."/>
            <person name="Deng C."/>
            <person name="Niu S.C."/>
            <person name="Huang J."/>
            <person name="Wang M."/>
            <person name="Liu G.H."/>
            <person name="Yang H.J."/>
            <person name="Xiao X.J."/>
            <person name="Hsiao Y.Y."/>
            <person name="Wu W.L."/>
            <person name="Chen Y.Y."/>
            <person name="Mitsuda N."/>
            <person name="Ohme-Takagi M."/>
            <person name="Luo Y.B."/>
            <person name="Van de Peer Y."/>
            <person name="Liu Z.J."/>
        </authorList>
    </citation>
    <scope>NUCLEOTIDE SEQUENCE [LARGE SCALE GENOMIC DNA]</scope>
    <source>
        <tissue evidence="1">The whole plant</tissue>
    </source>
</reference>
<reference evidence="1 2" key="2">
    <citation type="journal article" date="2017" name="Nature">
        <title>The Apostasia genome and the evolution of orchids.</title>
        <authorList>
            <person name="Zhang G.Q."/>
            <person name="Liu K.W."/>
            <person name="Li Z."/>
            <person name="Lohaus R."/>
            <person name="Hsiao Y.Y."/>
            <person name="Niu S.C."/>
            <person name="Wang J.Y."/>
            <person name="Lin Y.C."/>
            <person name="Xu Q."/>
            <person name="Chen L.J."/>
            <person name="Yoshida K."/>
            <person name="Fujiwara S."/>
            <person name="Wang Z.W."/>
            <person name="Zhang Y.Q."/>
            <person name="Mitsuda N."/>
            <person name="Wang M."/>
            <person name="Liu G.H."/>
            <person name="Pecoraro L."/>
            <person name="Huang H.X."/>
            <person name="Xiao X.J."/>
            <person name="Lin M."/>
            <person name="Wu X.Y."/>
            <person name="Wu W.L."/>
            <person name="Chen Y.Y."/>
            <person name="Chang S.B."/>
            <person name="Sakamoto S."/>
            <person name="Ohme-Takagi M."/>
            <person name="Yagi M."/>
            <person name="Zeng S.J."/>
            <person name="Shen C.Y."/>
            <person name="Yeh C.M."/>
            <person name="Luo Y.B."/>
            <person name="Tsai W.C."/>
            <person name="Van de Peer Y."/>
            <person name="Liu Z.J."/>
        </authorList>
    </citation>
    <scope>NUCLEOTIDE SEQUENCE [LARGE SCALE GENOMIC DNA]</scope>
    <source>
        <tissue evidence="1">The whole plant</tissue>
    </source>
</reference>
<dbReference type="AlphaFoldDB" id="A0A2I0VE15"/>
<gene>
    <name evidence="1" type="ORF">MA16_Dca026565</name>
</gene>